<evidence type="ECO:0000256" key="1">
    <source>
        <dbReference type="ARBA" id="ARBA00022679"/>
    </source>
</evidence>
<dbReference type="Gene3D" id="3.40.630.30">
    <property type="match status" value="1"/>
</dbReference>
<keyword evidence="2 5" id="KW-0012">Acyltransferase</keyword>
<comment type="similarity">
    <text evidence="3">Belongs to the acetyltransferase family. RimJ subfamily.</text>
</comment>
<dbReference type="InterPro" id="IPR051531">
    <property type="entry name" value="N-acetyltransferase"/>
</dbReference>
<proteinExistence type="inferred from homology"/>
<dbReference type="EC" id="2.3.-.-" evidence="5"/>
<dbReference type="RefSeq" id="WP_137640460.1">
    <property type="nucleotide sequence ID" value="NZ_BJDK01000020.1"/>
</dbReference>
<dbReference type="InterPro" id="IPR016181">
    <property type="entry name" value="Acyl_CoA_acyltransferase"/>
</dbReference>
<dbReference type="GO" id="GO:0016746">
    <property type="term" value="F:acyltransferase activity"/>
    <property type="evidence" value="ECO:0007669"/>
    <property type="project" value="UniProtKB-KW"/>
</dbReference>
<evidence type="ECO:0000256" key="2">
    <source>
        <dbReference type="ARBA" id="ARBA00023315"/>
    </source>
</evidence>
<reference evidence="6" key="1">
    <citation type="journal article" date="2019" name="Int. J. Syst. Evol. Microbiol.">
        <title>The Global Catalogue of Microorganisms (GCM) 10K type strain sequencing project: providing services to taxonomists for standard genome sequencing and annotation.</title>
        <authorList>
            <consortium name="The Broad Institute Genomics Platform"/>
            <consortium name="The Broad Institute Genome Sequencing Center for Infectious Disease"/>
            <person name="Wu L."/>
            <person name="Ma J."/>
        </authorList>
    </citation>
    <scope>NUCLEOTIDE SEQUENCE [LARGE SCALE GENOMIC DNA]</scope>
    <source>
        <strain evidence="6">CCM 8932</strain>
    </source>
</reference>
<organism evidence="5 6">
    <name type="scientific">Lactiplantibacillus dongliensis</name>
    <dbReference type="NCBI Taxonomy" id="2559919"/>
    <lineage>
        <taxon>Bacteria</taxon>
        <taxon>Bacillati</taxon>
        <taxon>Bacillota</taxon>
        <taxon>Bacilli</taxon>
        <taxon>Lactobacillales</taxon>
        <taxon>Lactobacillaceae</taxon>
        <taxon>Lactiplantibacillus</taxon>
    </lineage>
</organism>
<dbReference type="EMBL" id="JBHSSD010000060">
    <property type="protein sequence ID" value="MFC6165831.1"/>
    <property type="molecule type" value="Genomic_DNA"/>
</dbReference>
<dbReference type="SUPFAM" id="SSF55729">
    <property type="entry name" value="Acyl-CoA N-acyltransferases (Nat)"/>
    <property type="match status" value="1"/>
</dbReference>
<keyword evidence="6" id="KW-1185">Reference proteome</keyword>
<dbReference type="PANTHER" id="PTHR43792:SF8">
    <property type="entry name" value="[RIBOSOMAL PROTEIN US5]-ALANINE N-ACETYLTRANSFERASE"/>
    <property type="match status" value="1"/>
</dbReference>
<sequence length="191" mass="21533">MLMVTTNLHNEQIRLRPFQATDVADYFEMVQNRDIAVNAGFTPVNDMMEAQYLLGRQLQQPQVFAMVLVATDKVIGSVGLYERMNNQGEPAPRQMDLGYMLNANYWHQGYMTAAVHLLQRYGFQDLQLERITASCLAPNVASRRILEHAGFEQYDQVTHPSYAQFGAGQTELFFERVAPQTTVGGDDHAAG</sequence>
<accession>A0ABW1RAP1</accession>
<keyword evidence="1 5" id="KW-0808">Transferase</keyword>
<evidence type="ECO:0000256" key="3">
    <source>
        <dbReference type="ARBA" id="ARBA00038502"/>
    </source>
</evidence>
<dbReference type="PANTHER" id="PTHR43792">
    <property type="entry name" value="GNAT FAMILY, PUTATIVE (AFU_ORTHOLOGUE AFUA_3G00765)-RELATED-RELATED"/>
    <property type="match status" value="1"/>
</dbReference>
<evidence type="ECO:0000259" key="4">
    <source>
        <dbReference type="PROSITE" id="PS51186"/>
    </source>
</evidence>
<protein>
    <submittedName>
        <fullName evidence="5">GNAT family N-acetyltransferase</fullName>
        <ecNumber evidence="5">2.3.-.-</ecNumber>
    </submittedName>
</protein>
<dbReference type="PROSITE" id="PS51186">
    <property type="entry name" value="GNAT"/>
    <property type="match status" value="1"/>
</dbReference>
<dbReference type="Proteomes" id="UP001596253">
    <property type="component" value="Unassembled WGS sequence"/>
</dbReference>
<evidence type="ECO:0000313" key="5">
    <source>
        <dbReference type="EMBL" id="MFC6165831.1"/>
    </source>
</evidence>
<dbReference type="InterPro" id="IPR000182">
    <property type="entry name" value="GNAT_dom"/>
</dbReference>
<evidence type="ECO:0000313" key="6">
    <source>
        <dbReference type="Proteomes" id="UP001596253"/>
    </source>
</evidence>
<name>A0ABW1RAP1_9LACO</name>
<gene>
    <name evidence="5" type="ORF">ACFP3T_14265</name>
</gene>
<feature type="domain" description="N-acetyltransferase" evidence="4">
    <location>
        <begin position="13"/>
        <end position="179"/>
    </location>
</feature>
<comment type="caution">
    <text evidence="5">The sequence shown here is derived from an EMBL/GenBank/DDBJ whole genome shotgun (WGS) entry which is preliminary data.</text>
</comment>
<dbReference type="Pfam" id="PF13302">
    <property type="entry name" value="Acetyltransf_3"/>
    <property type="match status" value="1"/>
</dbReference>